<evidence type="ECO:0000256" key="2">
    <source>
        <dbReference type="ARBA" id="ARBA00005120"/>
    </source>
</evidence>
<sequence>MTIYTGSGVAIVTPFLEDGSVDYDTFGELIEFQISEGTDAIIVAGTTGESSTMPDDEQVAVIKFAIDRVAGRVPVIAGSGVNDTAHSIRLSQEIEKLGPDALLVVTPYYIKTSQQGLIEHFEAIANSVDLPIVLYNVPGRTGQVMAPETILHLSQHKNIVAYKDAVGDIAHTLAVRNLVGEKIDIYSGNDDINVPIILAGGKGTISVLANVYPKATHLMCKYALERQVDKAFALQLKYLDFIHMLFAEPNPMPVKKCVELIGKSACHYRLPMTHVAPTLATRLEQEIARLNSLQGE</sequence>
<dbReference type="PANTHER" id="PTHR12128:SF66">
    <property type="entry name" value="4-HYDROXY-2-OXOGLUTARATE ALDOLASE, MITOCHONDRIAL"/>
    <property type="match status" value="1"/>
</dbReference>
<dbReference type="NCBIfam" id="TIGR00674">
    <property type="entry name" value="dapA"/>
    <property type="match status" value="1"/>
</dbReference>
<feature type="active site" description="Schiff-base intermediate with substrate" evidence="12 14">
    <location>
        <position position="163"/>
    </location>
</feature>
<dbReference type="GO" id="GO:0005829">
    <property type="term" value="C:cytosol"/>
    <property type="evidence" value="ECO:0007669"/>
    <property type="project" value="TreeGrafter"/>
</dbReference>
<dbReference type="AlphaFoldDB" id="A0A134A600"/>
<evidence type="ECO:0000256" key="5">
    <source>
        <dbReference type="ARBA" id="ARBA00022490"/>
    </source>
</evidence>
<comment type="function">
    <text evidence="1 12">Catalyzes the condensation of (S)-aspartate-beta-semialdehyde [(S)-ASA] and pyruvate to 4-hydroxy-tetrahydrodipicolinate (HTPA).</text>
</comment>
<evidence type="ECO:0000256" key="6">
    <source>
        <dbReference type="ARBA" id="ARBA00022605"/>
    </source>
</evidence>
<comment type="subcellular location">
    <subcellularLocation>
        <location evidence="12">Cytoplasm</location>
    </subcellularLocation>
</comment>
<dbReference type="UniPathway" id="UPA00034">
    <property type="reaction ID" value="UER00017"/>
</dbReference>
<keyword evidence="6 12" id="KW-0028">Amino-acid biosynthesis</keyword>
<dbReference type="CDD" id="cd00950">
    <property type="entry name" value="DHDPS"/>
    <property type="match status" value="1"/>
</dbReference>
<dbReference type="RefSeq" id="WP_060913485.1">
    <property type="nucleotide sequence ID" value="NZ_KQ959924.1"/>
</dbReference>
<dbReference type="InterPro" id="IPR013785">
    <property type="entry name" value="Aldolase_TIM"/>
</dbReference>
<reference evidence="17" key="1">
    <citation type="submission" date="2016-01" db="EMBL/GenBank/DDBJ databases">
        <authorList>
            <person name="Mitreva M."/>
            <person name="Pepin K.H."/>
            <person name="Mihindukulasuriya K.A."/>
            <person name="Fulton R."/>
            <person name="Fronick C."/>
            <person name="O'Laughlin M."/>
            <person name="Miner T."/>
            <person name="Herter B."/>
            <person name="Rosa B.A."/>
            <person name="Cordes M."/>
            <person name="Tomlinson C."/>
            <person name="Wollam A."/>
            <person name="Palsikar V.B."/>
            <person name="Mardis E.R."/>
            <person name="Wilson R.K."/>
        </authorList>
    </citation>
    <scope>NUCLEOTIDE SEQUENCE [LARGE SCALE GENOMIC DNA]</scope>
    <source>
        <strain evidence="17">DNF01167</strain>
    </source>
</reference>
<evidence type="ECO:0000256" key="7">
    <source>
        <dbReference type="ARBA" id="ARBA00022915"/>
    </source>
</evidence>
<dbReference type="PIRSF" id="PIRSF001365">
    <property type="entry name" value="DHDPS"/>
    <property type="match status" value="1"/>
</dbReference>
<dbReference type="STRING" id="1379.HMPREF3186_00182"/>
<evidence type="ECO:0000256" key="11">
    <source>
        <dbReference type="ARBA" id="ARBA00047836"/>
    </source>
</evidence>
<accession>A0A134A600</accession>
<keyword evidence="9 12" id="KW-0456">Lyase</keyword>
<name>A0A134A600_9BACL</name>
<keyword evidence="10 12" id="KW-0704">Schiff base</keyword>
<evidence type="ECO:0000256" key="3">
    <source>
        <dbReference type="ARBA" id="ARBA00007592"/>
    </source>
</evidence>
<evidence type="ECO:0000256" key="15">
    <source>
        <dbReference type="PIRSR" id="PIRSR001365-2"/>
    </source>
</evidence>
<comment type="pathway">
    <text evidence="2 12">Amino-acid biosynthesis; L-lysine biosynthesis via DAP pathway; (S)-tetrahydrodipicolinate from L-aspartate: step 3/4.</text>
</comment>
<evidence type="ECO:0000256" key="13">
    <source>
        <dbReference type="PIRNR" id="PIRNR001365"/>
    </source>
</evidence>
<keyword evidence="7 12" id="KW-0220">Diaminopimelate biosynthesis</keyword>
<dbReference type="GO" id="GO:0008840">
    <property type="term" value="F:4-hydroxy-tetrahydrodipicolinate synthase activity"/>
    <property type="evidence" value="ECO:0007669"/>
    <property type="project" value="UniProtKB-UniRule"/>
</dbReference>
<dbReference type="GO" id="GO:0019877">
    <property type="term" value="P:diaminopimelate biosynthetic process"/>
    <property type="evidence" value="ECO:0007669"/>
    <property type="project" value="UniProtKB-UniRule"/>
</dbReference>
<dbReference type="InterPro" id="IPR005263">
    <property type="entry name" value="DapA"/>
</dbReference>
<feature type="site" description="Part of a proton relay during catalysis" evidence="12">
    <location>
        <position position="46"/>
    </location>
</feature>
<keyword evidence="8 12" id="KW-0457">Lysine biosynthesis</keyword>
<evidence type="ECO:0000256" key="10">
    <source>
        <dbReference type="ARBA" id="ARBA00023270"/>
    </source>
</evidence>
<comment type="subunit">
    <text evidence="12">Homotetramer; dimer of dimers.</text>
</comment>
<dbReference type="GO" id="GO:0009089">
    <property type="term" value="P:lysine biosynthetic process via diaminopimelate"/>
    <property type="evidence" value="ECO:0007669"/>
    <property type="project" value="UniProtKB-UniRule"/>
</dbReference>
<comment type="caution">
    <text evidence="12">Was originally thought to be a dihydrodipicolinate synthase (DHDPS), catalyzing the condensation of (S)-aspartate-beta-semialdehyde [(S)-ASA] and pyruvate to dihydrodipicolinate (DHDP). However, it was shown in E.coli that the product of the enzymatic reaction is not dihydrodipicolinate but in fact (4S)-4-hydroxy-2,3,4,5-tetrahydro-(2S)-dipicolinic acid (HTPA), and that the consecutive dehydration reaction leading to DHDP is not spontaneous but catalyzed by DapB.</text>
</comment>
<dbReference type="Gene3D" id="3.20.20.70">
    <property type="entry name" value="Aldolase class I"/>
    <property type="match status" value="1"/>
</dbReference>
<evidence type="ECO:0000256" key="4">
    <source>
        <dbReference type="ARBA" id="ARBA00012086"/>
    </source>
</evidence>
<evidence type="ECO:0000256" key="9">
    <source>
        <dbReference type="ARBA" id="ARBA00023239"/>
    </source>
</evidence>
<dbReference type="PRINTS" id="PR00146">
    <property type="entry name" value="DHPICSNTHASE"/>
</dbReference>
<protein>
    <recommendedName>
        <fullName evidence="4 12">4-hydroxy-tetrahydrodipicolinate synthase</fullName>
        <shortName evidence="12">HTPA synthase</shortName>
        <ecNumber evidence="4 12">4.3.3.7</ecNumber>
    </recommendedName>
</protein>
<dbReference type="SUPFAM" id="SSF51569">
    <property type="entry name" value="Aldolase"/>
    <property type="match status" value="1"/>
</dbReference>
<dbReference type="EC" id="4.3.3.7" evidence="4 12"/>
<comment type="similarity">
    <text evidence="3 12 13">Belongs to the DapA family.</text>
</comment>
<dbReference type="SMART" id="SM01130">
    <property type="entry name" value="DHDPS"/>
    <property type="match status" value="1"/>
</dbReference>
<feature type="site" description="Part of a proton relay during catalysis" evidence="12">
    <location>
        <position position="109"/>
    </location>
</feature>
<evidence type="ECO:0000256" key="14">
    <source>
        <dbReference type="PIRSR" id="PIRSR001365-1"/>
    </source>
</evidence>
<evidence type="ECO:0000256" key="12">
    <source>
        <dbReference type="HAMAP-Rule" id="MF_00418"/>
    </source>
</evidence>
<feature type="binding site" evidence="12 15">
    <location>
        <position position="205"/>
    </location>
    <ligand>
        <name>pyruvate</name>
        <dbReference type="ChEBI" id="CHEBI:15361"/>
    </ligand>
</feature>
<comment type="catalytic activity">
    <reaction evidence="11 12">
        <text>L-aspartate 4-semialdehyde + pyruvate = (2S,4S)-4-hydroxy-2,3,4,5-tetrahydrodipicolinate + H2O + H(+)</text>
        <dbReference type="Rhea" id="RHEA:34171"/>
        <dbReference type="ChEBI" id="CHEBI:15361"/>
        <dbReference type="ChEBI" id="CHEBI:15377"/>
        <dbReference type="ChEBI" id="CHEBI:15378"/>
        <dbReference type="ChEBI" id="CHEBI:67139"/>
        <dbReference type="ChEBI" id="CHEBI:537519"/>
        <dbReference type="EC" id="4.3.3.7"/>
    </reaction>
</comment>
<organism evidence="16 17">
    <name type="scientific">Gemella haemolysans</name>
    <dbReference type="NCBI Taxonomy" id="1379"/>
    <lineage>
        <taxon>Bacteria</taxon>
        <taxon>Bacillati</taxon>
        <taxon>Bacillota</taxon>
        <taxon>Bacilli</taxon>
        <taxon>Bacillales</taxon>
        <taxon>Gemellaceae</taxon>
        <taxon>Gemella</taxon>
    </lineage>
</organism>
<evidence type="ECO:0000256" key="1">
    <source>
        <dbReference type="ARBA" id="ARBA00003294"/>
    </source>
</evidence>
<evidence type="ECO:0000313" key="16">
    <source>
        <dbReference type="EMBL" id="KXB63151.1"/>
    </source>
</evidence>
<dbReference type="InterPro" id="IPR002220">
    <property type="entry name" value="DapA-like"/>
</dbReference>
<evidence type="ECO:0000256" key="8">
    <source>
        <dbReference type="ARBA" id="ARBA00023154"/>
    </source>
</evidence>
<feature type="active site" description="Proton donor/acceptor" evidence="12 14">
    <location>
        <position position="135"/>
    </location>
</feature>
<gene>
    <name evidence="12" type="primary">dapA</name>
    <name evidence="16" type="ORF">HMPREF3186_00182</name>
</gene>
<dbReference type="PROSITE" id="PS00665">
    <property type="entry name" value="DHDPS_1"/>
    <property type="match status" value="1"/>
</dbReference>
<dbReference type="Proteomes" id="UP000070355">
    <property type="component" value="Unassembled WGS sequence"/>
</dbReference>
<dbReference type="OrthoDB" id="9782828at2"/>
<dbReference type="PANTHER" id="PTHR12128">
    <property type="entry name" value="DIHYDRODIPICOLINATE SYNTHASE"/>
    <property type="match status" value="1"/>
</dbReference>
<dbReference type="EMBL" id="LSDC01000017">
    <property type="protein sequence ID" value="KXB63151.1"/>
    <property type="molecule type" value="Genomic_DNA"/>
</dbReference>
<evidence type="ECO:0000313" key="17">
    <source>
        <dbReference type="Proteomes" id="UP000070355"/>
    </source>
</evidence>
<dbReference type="InterPro" id="IPR020624">
    <property type="entry name" value="Schiff_base-form_aldolases_CS"/>
</dbReference>
<keyword evidence="5 12" id="KW-0963">Cytoplasm</keyword>
<dbReference type="PATRIC" id="fig|1379.3.peg.178"/>
<dbReference type="HAMAP" id="MF_00418">
    <property type="entry name" value="DapA"/>
    <property type="match status" value="1"/>
</dbReference>
<proteinExistence type="inferred from homology"/>
<comment type="caution">
    <text evidence="16">The sequence shown here is derived from an EMBL/GenBank/DDBJ whole genome shotgun (WGS) entry which is preliminary data.</text>
</comment>
<dbReference type="Pfam" id="PF00701">
    <property type="entry name" value="DHDPS"/>
    <property type="match status" value="1"/>
</dbReference>
<feature type="binding site" evidence="12 15">
    <location>
        <position position="47"/>
    </location>
    <ligand>
        <name>pyruvate</name>
        <dbReference type="ChEBI" id="CHEBI:15361"/>
    </ligand>
</feature>